<proteinExistence type="predicted"/>
<name>A0A9P1FMA7_9DINO</name>
<dbReference type="SMART" id="SM01065">
    <property type="entry name" value="CBM_2"/>
    <property type="match status" value="2"/>
</dbReference>
<dbReference type="PANTHER" id="PTHR15048:SF0">
    <property type="entry name" value="STARCH-BINDING DOMAIN-CONTAINING PROTEIN 1"/>
    <property type="match status" value="1"/>
</dbReference>
<reference evidence="4 5" key="2">
    <citation type="submission" date="2024-05" db="EMBL/GenBank/DDBJ databases">
        <authorList>
            <person name="Chen Y."/>
            <person name="Shah S."/>
            <person name="Dougan E. K."/>
            <person name="Thang M."/>
            <person name="Chan C."/>
        </authorList>
    </citation>
    <scope>NUCLEOTIDE SEQUENCE [LARGE SCALE GENOMIC DNA]</scope>
</reference>
<dbReference type="Proteomes" id="UP001152797">
    <property type="component" value="Unassembled WGS sequence"/>
</dbReference>
<evidence type="ECO:0000313" key="5">
    <source>
        <dbReference type="Proteomes" id="UP001152797"/>
    </source>
</evidence>
<comment type="caution">
    <text evidence="3">The sequence shown here is derived from an EMBL/GenBank/DDBJ whole genome shotgun (WGS) entry which is preliminary data.</text>
</comment>
<protein>
    <recommendedName>
        <fullName evidence="2">CBM20 domain-containing protein</fullName>
    </recommendedName>
</protein>
<dbReference type="GO" id="GO:2001070">
    <property type="term" value="F:starch binding"/>
    <property type="evidence" value="ECO:0007669"/>
    <property type="project" value="InterPro"/>
</dbReference>
<dbReference type="Gene3D" id="3.60.40.10">
    <property type="entry name" value="PPM-type phosphatase domain"/>
    <property type="match status" value="1"/>
</dbReference>
<feature type="domain" description="CBM20" evidence="2">
    <location>
        <begin position="1"/>
        <end position="106"/>
    </location>
</feature>
<dbReference type="CDD" id="cd05467">
    <property type="entry name" value="CBM20"/>
    <property type="match status" value="2"/>
</dbReference>
<evidence type="ECO:0000256" key="1">
    <source>
        <dbReference type="SAM" id="MobiDB-lite"/>
    </source>
</evidence>
<dbReference type="EMBL" id="CAMXCT010000471">
    <property type="protein sequence ID" value="CAI3979267.1"/>
    <property type="molecule type" value="Genomic_DNA"/>
</dbReference>
<dbReference type="InterPro" id="IPR036457">
    <property type="entry name" value="PPM-type-like_dom_sf"/>
</dbReference>
<dbReference type="GO" id="GO:0016020">
    <property type="term" value="C:membrane"/>
    <property type="evidence" value="ECO:0007669"/>
    <property type="project" value="TreeGrafter"/>
</dbReference>
<dbReference type="InterPro" id="IPR013784">
    <property type="entry name" value="Carb-bd-like_fold"/>
</dbReference>
<dbReference type="AlphaFoldDB" id="A0A9P1FMA7"/>
<evidence type="ECO:0000313" key="3">
    <source>
        <dbReference type="EMBL" id="CAI3979267.1"/>
    </source>
</evidence>
<dbReference type="Pfam" id="PF00686">
    <property type="entry name" value="CBM_20"/>
    <property type="match status" value="2"/>
</dbReference>
<evidence type="ECO:0000313" key="4">
    <source>
        <dbReference type="EMBL" id="CAL4766579.1"/>
    </source>
</evidence>
<dbReference type="InterPro" id="IPR002044">
    <property type="entry name" value="CBM20"/>
</dbReference>
<accession>A0A9P1FMA7</accession>
<dbReference type="EMBL" id="CAMXCT030000471">
    <property type="protein sequence ID" value="CAL4766579.1"/>
    <property type="molecule type" value="Genomic_DNA"/>
</dbReference>
<evidence type="ECO:0000259" key="2">
    <source>
        <dbReference type="PROSITE" id="PS51166"/>
    </source>
</evidence>
<feature type="compositionally biased region" description="Low complexity" evidence="1">
    <location>
        <begin position="994"/>
        <end position="1013"/>
    </location>
</feature>
<reference evidence="3" key="1">
    <citation type="submission" date="2022-10" db="EMBL/GenBank/DDBJ databases">
        <authorList>
            <person name="Chen Y."/>
            <person name="Dougan E. K."/>
            <person name="Chan C."/>
            <person name="Rhodes N."/>
            <person name="Thang M."/>
        </authorList>
    </citation>
    <scope>NUCLEOTIDE SEQUENCE</scope>
</reference>
<dbReference type="SUPFAM" id="SSF49452">
    <property type="entry name" value="Starch-binding domain-like"/>
    <property type="match status" value="2"/>
</dbReference>
<feature type="domain" description="CBM20" evidence="2">
    <location>
        <begin position="138"/>
        <end position="244"/>
    </location>
</feature>
<dbReference type="OrthoDB" id="440291at2759"/>
<dbReference type="Gene3D" id="2.60.40.10">
    <property type="entry name" value="Immunoglobulins"/>
    <property type="match status" value="2"/>
</dbReference>
<gene>
    <name evidence="3" type="ORF">C1SCF055_LOCUS7232</name>
</gene>
<dbReference type="EMBL" id="CAMXCT020000471">
    <property type="protein sequence ID" value="CAL1132642.1"/>
    <property type="molecule type" value="Genomic_DNA"/>
</dbReference>
<dbReference type="PROSITE" id="PS51166">
    <property type="entry name" value="CBM20"/>
    <property type="match status" value="2"/>
</dbReference>
<sequence>MGKVTLAFACRAHTRFGESIRVVGGCPELGNWNPARAPALTTDASEYPKWFGNIQCRAVATEYKFVKFDEFKGIAVWEEGDNRYFDDGVVTRRGEFGESITSIFGVKDPLYVPRLASGKIDTPAVPIPKTPKNKVATGMAGCQDELHFQVVCPWTGMGDYVSVVGSCPELGSWDAKKGIKLCTSPDLFPTWVGVLHLPSCSFRDVEFKVVIVRLSSVDWESNPNRRLSLPEEEGPWEAFLNFNSNGLKAFGASTITVLCQQGNKLGVANLGDSGFMVLRKGHDGVSIVVKSEEHVYKWNCPWQLSRFPKGDLVLLYSDGFTDNVSIEKIVNLVNRFFVGDPDSSYQEPAGLSVAERRADPGEAAAFSLVTFTNSEFLEADGKSWQDGHLAYTAHFAEEAAGLEPEVQELLLNRPAALAPFLASLGVQTCADIRHMWSSGQALVAEFEASEGRLSADQAFSVAALWTLALSRATTQGHKGISAIVEDRTSVFSKNTAPRPEPGQPSKVVTYRKLIQAGGTPEPPSFARAAATDPYAKEQSVRVAKMDAFFQMLMEDVVDAAELGLTVDNLQDAGSIQSLKESLMATPNQLSTERVGSLMAALKRWKRFALPRKYPLRAPTPLQVAEFLRDVSRGGPTAAASVWQALKWFKEKMGMQIPCDHFLVLPYKNFPTAYSSSQAVELQPWELVNLILFARKQRGTNLVLICFLLQCSVSCIRFEHFQRSRLVSHQAEWARFWCRQGKRRVRGARPGYEWATPELAWQGFSLLKVLAEFFKHECLTNAGFLWPQVQLDPQDLWEIHEGSPFNVAKPMSRQRFLEILRGALHQIGVPMEEATTATFNKLRRFMPTLANVLRLDAPELQAVGSWIEIPAAGGPSPTTKSRATWIMGRHYAGGQTERSAAVKRAILQRFWKLFHMKQGEIAMTDQHLLPRGSWTWPELAVANDRLGPLEIAPLPVPEGAIQVDNPDELAAMELPADQDNPAQQAVEERPEPIHSDASSSTTSTSASDMSAAGSDMEGVVVVDAAMDQTSWIQQGSKTHVVKSLDTDSRPVPWCRNFAFQQDPKRAGQGFGTTARQIFCQRCLARMPRAIYGTVAAQCGWLI</sequence>
<feature type="region of interest" description="Disordered" evidence="1">
    <location>
        <begin position="978"/>
        <end position="1013"/>
    </location>
</feature>
<dbReference type="PANTHER" id="PTHR15048">
    <property type="entry name" value="STARCH-BINDING DOMAIN-CONTAINING PROTEIN 1"/>
    <property type="match status" value="1"/>
</dbReference>
<organism evidence="3">
    <name type="scientific">Cladocopium goreaui</name>
    <dbReference type="NCBI Taxonomy" id="2562237"/>
    <lineage>
        <taxon>Eukaryota</taxon>
        <taxon>Sar</taxon>
        <taxon>Alveolata</taxon>
        <taxon>Dinophyceae</taxon>
        <taxon>Suessiales</taxon>
        <taxon>Symbiodiniaceae</taxon>
        <taxon>Cladocopium</taxon>
    </lineage>
</organism>
<keyword evidence="5" id="KW-1185">Reference proteome</keyword>
<dbReference type="InterPro" id="IPR013783">
    <property type="entry name" value="Ig-like_fold"/>
</dbReference>
<dbReference type="SUPFAM" id="SSF81606">
    <property type="entry name" value="PP2C-like"/>
    <property type="match status" value="1"/>
</dbReference>